<sequence length="254" mass="28955">MRVRFEEYCASIFAAELPVFRSIEEIKCPTPNCTGNLNPLSILPKFKHRLKTGTPPPKTAACNQCEQQLTDTDIASLVIERKWCELDADCKSISTRQATNALGLRFSRLSAHKPTAQPTPATRPGACIRAHVILCERHLWYSLQIPFFRNFEKATQLTDGGEMKYRRSVGNQWLNPYIPIRRRLLHFNMDVRALWSGNSLQAIQYAMQYASKRQSTLDNIDVMELALRRREEREAAAPMTNQLRCNKASAVSCP</sequence>
<reference evidence="1" key="1">
    <citation type="submission" date="2020-04" db="EMBL/GenBank/DDBJ databases">
        <title>Hybrid Assembly of Korean Phytophthora infestans isolates.</title>
        <authorList>
            <person name="Prokchorchik M."/>
            <person name="Lee Y."/>
            <person name="Seo J."/>
            <person name="Cho J.-H."/>
            <person name="Park Y.-E."/>
            <person name="Jang D.-C."/>
            <person name="Im J.-S."/>
            <person name="Choi J.-G."/>
            <person name="Park H.-J."/>
            <person name="Lee G.-B."/>
            <person name="Lee Y.-G."/>
            <person name="Hong S.-Y."/>
            <person name="Cho K."/>
            <person name="Sohn K.H."/>
        </authorList>
    </citation>
    <scope>NUCLEOTIDE SEQUENCE</scope>
    <source>
        <strain evidence="1">KR_1_A1</strain>
    </source>
</reference>
<gene>
    <name evidence="1" type="ORF">GN244_ATG05744</name>
</gene>
<name>A0A833WMC8_PHYIN</name>
<keyword evidence="2" id="KW-1185">Reference proteome</keyword>
<evidence type="ECO:0000313" key="1">
    <source>
        <dbReference type="EMBL" id="KAF4042020.1"/>
    </source>
</evidence>
<proteinExistence type="predicted"/>
<dbReference type="AlphaFoldDB" id="A0A833WMC8"/>
<evidence type="ECO:0000313" key="2">
    <source>
        <dbReference type="Proteomes" id="UP000602510"/>
    </source>
</evidence>
<protein>
    <submittedName>
        <fullName evidence="1">Uncharacterized protein</fullName>
    </submittedName>
</protein>
<comment type="caution">
    <text evidence="1">The sequence shown here is derived from an EMBL/GenBank/DDBJ whole genome shotgun (WGS) entry which is preliminary data.</text>
</comment>
<dbReference type="EMBL" id="WSZM01000109">
    <property type="protein sequence ID" value="KAF4042020.1"/>
    <property type="molecule type" value="Genomic_DNA"/>
</dbReference>
<organism evidence="1 2">
    <name type="scientific">Phytophthora infestans</name>
    <name type="common">Potato late blight agent</name>
    <name type="synonym">Botrytis infestans</name>
    <dbReference type="NCBI Taxonomy" id="4787"/>
    <lineage>
        <taxon>Eukaryota</taxon>
        <taxon>Sar</taxon>
        <taxon>Stramenopiles</taxon>
        <taxon>Oomycota</taxon>
        <taxon>Peronosporomycetes</taxon>
        <taxon>Peronosporales</taxon>
        <taxon>Peronosporaceae</taxon>
        <taxon>Phytophthora</taxon>
    </lineage>
</organism>
<accession>A0A833WMC8</accession>
<dbReference type="Proteomes" id="UP000602510">
    <property type="component" value="Unassembled WGS sequence"/>
</dbReference>